<evidence type="ECO:0000313" key="2">
    <source>
        <dbReference type="Proteomes" id="UP000076969"/>
    </source>
</evidence>
<accession>A0A172WGB2</accession>
<dbReference type="EMBL" id="CP015520">
    <property type="protein sequence ID" value="ANF22389.1"/>
    <property type="molecule type" value="Genomic_DNA"/>
</dbReference>
<dbReference type="KEGG" id="tpie:A7C91_03790"/>
<evidence type="ECO:0000313" key="1">
    <source>
        <dbReference type="EMBL" id="ANF22389.1"/>
    </source>
</evidence>
<reference evidence="2" key="1">
    <citation type="journal article" date="2016" name="Syst. Appl. Microbiol.">
        <title>Thermococcus piezophilus sp. nov., a novel hyperthermophilic and piezophilic archaeon with a broad pressure range for growth, isolated from a deepest hydrothermal vent at the Mid-Cayman Rise.</title>
        <authorList>
            <person name="Dalmasso C."/>
            <person name="Oger P."/>
            <person name="Selva G."/>
            <person name="Courtine D."/>
            <person name="L'Haridon S."/>
            <person name="Garlaschelli A."/>
            <person name="Roussel E."/>
            <person name="Miyazaki J."/>
            <person name="Reveillaud J."/>
            <person name="Jebbar M."/>
            <person name="Takai K."/>
            <person name="Maignien L."/>
            <person name="Alain K."/>
        </authorList>
    </citation>
    <scope>NUCLEOTIDE SEQUENCE [LARGE SCALE GENOMIC DNA]</scope>
    <source>
        <strain evidence="2">CDGS</strain>
    </source>
</reference>
<gene>
    <name evidence="1" type="ORF">A7C91_03790</name>
</gene>
<proteinExistence type="predicted"/>
<name>A0A172WGB2_9EURY</name>
<dbReference type="RefSeq" id="WP_068665039.1">
    <property type="nucleotide sequence ID" value="NZ_CP015520.1"/>
</dbReference>
<dbReference type="STRING" id="1712654.A7C91_03790"/>
<dbReference type="Proteomes" id="UP000076969">
    <property type="component" value="Chromosome"/>
</dbReference>
<organism evidence="1 2">
    <name type="scientific">Thermococcus piezophilus</name>
    <dbReference type="NCBI Taxonomy" id="1712654"/>
    <lineage>
        <taxon>Archaea</taxon>
        <taxon>Methanobacteriati</taxon>
        <taxon>Methanobacteriota</taxon>
        <taxon>Thermococci</taxon>
        <taxon>Thermococcales</taxon>
        <taxon>Thermococcaceae</taxon>
        <taxon>Thermococcus</taxon>
    </lineage>
</organism>
<keyword evidence="2" id="KW-1185">Reference proteome</keyword>
<sequence>MVQRGNLSIEYDGELIRGHYEFVLSNLSEKVIYFMLSHLNDNPGFLRVNLTIEGISIDFSRLDEHRIVEKHGYLSIYAVRFNSSEETLRGELTYVLNYSAFVELTYHYTGSPLTWWEINAVSTGLNLSYSLPDGYTLVLPGYGFFNSTGRLSGPKLLYAFGEAFIYRWDIVTENFTTAGIEVTAYIPHEKYDPVIWRKMKRLIALSLGLYINVTGVAPLENLSVVFEPYYNIGHGMEMPEVNSVVLGVREGFGDLVHCNLAFVFYDCPHVVRRLRKARLPRRELRHLLPDACHHPLRACELHYHI</sequence>
<dbReference type="GeneID" id="28495286"/>
<protein>
    <submittedName>
        <fullName evidence="1">Uncharacterized protein</fullName>
    </submittedName>
</protein>
<dbReference type="OrthoDB" id="139771at2157"/>
<dbReference type="AlphaFoldDB" id="A0A172WGB2"/>